<reference evidence="1 2" key="1">
    <citation type="submission" date="2018-08" db="EMBL/GenBank/DDBJ databases">
        <title>A genome reference for cultivated species of the human gut microbiota.</title>
        <authorList>
            <person name="Zou Y."/>
            <person name="Xue W."/>
            <person name="Luo G."/>
        </authorList>
    </citation>
    <scope>NUCLEOTIDE SEQUENCE [LARGE SCALE GENOMIC DNA]</scope>
    <source>
        <strain evidence="1 2">AF34-33</strain>
    </source>
</reference>
<dbReference type="EMBL" id="QRPV01000004">
    <property type="protein sequence ID" value="RHM45413.1"/>
    <property type="molecule type" value="Genomic_DNA"/>
</dbReference>
<accession>A0A415QMN9</accession>
<sequence>MNMKKVLFVFFITVPLILTGAISITTVKYGNWEYVNFSKQQKYNDWCVYTVMSIYKSIFAPCDYADHYRTFRKQDVNPLNSCCYPLNHNICGGVPADILLPFWTQEFSENYWRTWDNVMNIFDDEKSSYCKDLPRIGVLDLRATGATYHAVLLFYVEVSTSSIGVKEFWVYYQDPWIGSYRSVCNPLSFYAISN</sequence>
<evidence type="ECO:0000313" key="2">
    <source>
        <dbReference type="Proteomes" id="UP000286038"/>
    </source>
</evidence>
<name>A0A415QMN9_9BACT</name>
<evidence type="ECO:0000313" key="1">
    <source>
        <dbReference type="EMBL" id="RHM45413.1"/>
    </source>
</evidence>
<organism evidence="1 2">
    <name type="scientific">Butyricimonas virosa</name>
    <dbReference type="NCBI Taxonomy" id="544645"/>
    <lineage>
        <taxon>Bacteria</taxon>
        <taxon>Pseudomonadati</taxon>
        <taxon>Bacteroidota</taxon>
        <taxon>Bacteroidia</taxon>
        <taxon>Bacteroidales</taxon>
        <taxon>Odoribacteraceae</taxon>
        <taxon>Butyricimonas</taxon>
    </lineage>
</organism>
<protein>
    <submittedName>
        <fullName evidence="1">Uncharacterized protein</fullName>
    </submittedName>
</protein>
<dbReference type="AlphaFoldDB" id="A0A415QMN9"/>
<dbReference type="Proteomes" id="UP000286038">
    <property type="component" value="Unassembled WGS sequence"/>
</dbReference>
<gene>
    <name evidence="1" type="ORF">DWZ68_05695</name>
</gene>
<comment type="caution">
    <text evidence="1">The sequence shown here is derived from an EMBL/GenBank/DDBJ whole genome shotgun (WGS) entry which is preliminary data.</text>
</comment>
<proteinExistence type="predicted"/>